<evidence type="ECO:0000313" key="1">
    <source>
        <dbReference type="EMBL" id="GLC61209.1"/>
    </source>
</evidence>
<reference evidence="1 2" key="1">
    <citation type="journal article" date="2023" name="Commun. Biol.">
        <title>Reorganization of the ancestral sex-determining regions during the evolution of trioecy in Pleodorina starrii.</title>
        <authorList>
            <person name="Takahashi K."/>
            <person name="Suzuki S."/>
            <person name="Kawai-Toyooka H."/>
            <person name="Yamamoto K."/>
            <person name="Hamaji T."/>
            <person name="Ootsuki R."/>
            <person name="Yamaguchi H."/>
            <person name="Kawachi M."/>
            <person name="Higashiyama T."/>
            <person name="Nozaki H."/>
        </authorList>
    </citation>
    <scope>NUCLEOTIDE SEQUENCE [LARGE SCALE GENOMIC DNA]</scope>
    <source>
        <strain evidence="1 2">NIES-4479</strain>
    </source>
</reference>
<keyword evidence="2" id="KW-1185">Reference proteome</keyword>
<protein>
    <submittedName>
        <fullName evidence="1">Uncharacterized protein</fullName>
    </submittedName>
</protein>
<dbReference type="Proteomes" id="UP001165080">
    <property type="component" value="Unassembled WGS sequence"/>
</dbReference>
<evidence type="ECO:0000313" key="2">
    <source>
        <dbReference type="Proteomes" id="UP001165080"/>
    </source>
</evidence>
<comment type="caution">
    <text evidence="1">The sequence shown here is derived from an EMBL/GenBank/DDBJ whole genome shotgun (WGS) entry which is preliminary data.</text>
</comment>
<name>A0A9W6BZL6_9CHLO</name>
<dbReference type="EMBL" id="BRXU01000043">
    <property type="protein sequence ID" value="GLC61209.1"/>
    <property type="molecule type" value="Genomic_DNA"/>
</dbReference>
<gene>
    <name evidence="1" type="primary">PLESTB004410</name>
    <name evidence="1" type="ORF">PLESTB_001731300</name>
</gene>
<accession>A0A9W6BZL6</accession>
<organism evidence="1 2">
    <name type="scientific">Pleodorina starrii</name>
    <dbReference type="NCBI Taxonomy" id="330485"/>
    <lineage>
        <taxon>Eukaryota</taxon>
        <taxon>Viridiplantae</taxon>
        <taxon>Chlorophyta</taxon>
        <taxon>core chlorophytes</taxon>
        <taxon>Chlorophyceae</taxon>
        <taxon>CS clade</taxon>
        <taxon>Chlamydomonadales</taxon>
        <taxon>Volvocaceae</taxon>
        <taxon>Pleodorina</taxon>
    </lineage>
</organism>
<proteinExistence type="predicted"/>
<dbReference type="AlphaFoldDB" id="A0A9W6BZL6"/>
<sequence length="139" mass="15697">MATICCLSLTYNGARFVEAEERVAVAVVLQVCEEHHQHQHGKTEPLDFSIERHDSSYIAAKTWATGETEYTPLPHTRAQLLDSAERRSPECWKERTGDLPAQIARETHGDVAPLRSGSVKALILGWEAWAWCQRRQTLS</sequence>